<dbReference type="AlphaFoldDB" id="Q67TG1"/>
<name>Q67TG1_SYMTH</name>
<dbReference type="Proteomes" id="UP000000417">
    <property type="component" value="Chromosome"/>
</dbReference>
<keyword evidence="2" id="KW-1185">Reference proteome</keyword>
<protein>
    <recommendedName>
        <fullName evidence="3">Transposase IS204/IS1001/IS1096/IS1165 zinc-finger domain-containing protein</fullName>
    </recommendedName>
</protein>
<reference evidence="1 2" key="1">
    <citation type="journal article" date="2004" name="Nucleic Acids Res.">
        <title>Genome sequence of Symbiobacterium thermophilum, an uncultivable bacterium that depends on microbial commensalism.</title>
        <authorList>
            <person name="Ueda K."/>
            <person name="Yamashita A."/>
            <person name="Ishikawa J."/>
            <person name="Shimada M."/>
            <person name="Watsuji T."/>
            <person name="Morimura K."/>
            <person name="Ikeda H."/>
            <person name="Hattori M."/>
            <person name="Beppu T."/>
        </authorList>
    </citation>
    <scope>NUCLEOTIDE SEQUENCE [LARGE SCALE GENOMIC DNA]</scope>
    <source>
        <strain evidence="2">T / IAM 14863</strain>
    </source>
</reference>
<dbReference type="EMBL" id="AP006840">
    <property type="protein sequence ID" value="BAD39032.1"/>
    <property type="molecule type" value="Genomic_DNA"/>
</dbReference>
<dbReference type="HOGENOM" id="CLU_2866162_0_0_9"/>
<accession>Q67TG1</accession>
<sequence length="64" mass="6929">MQVQHTSSWLELPDLCVLQVATVSDGTLVVVVEGVATGARCPKCCSWTNRVHQLLSPGLFVNMC</sequence>
<dbReference type="STRING" id="292459.STH47"/>
<organism evidence="1 2">
    <name type="scientific">Symbiobacterium thermophilum (strain DSM 24528 / JCM 14929 / IAM 14863 / T)</name>
    <dbReference type="NCBI Taxonomy" id="292459"/>
    <lineage>
        <taxon>Bacteria</taxon>
        <taxon>Bacillati</taxon>
        <taxon>Bacillota</taxon>
        <taxon>Clostridia</taxon>
        <taxon>Eubacteriales</taxon>
        <taxon>Symbiobacteriaceae</taxon>
        <taxon>Symbiobacterium</taxon>
    </lineage>
</organism>
<evidence type="ECO:0000313" key="2">
    <source>
        <dbReference type="Proteomes" id="UP000000417"/>
    </source>
</evidence>
<gene>
    <name evidence="1" type="ordered locus">STH47</name>
</gene>
<evidence type="ECO:0000313" key="1">
    <source>
        <dbReference type="EMBL" id="BAD39032.1"/>
    </source>
</evidence>
<evidence type="ECO:0008006" key="3">
    <source>
        <dbReference type="Google" id="ProtNLM"/>
    </source>
</evidence>
<proteinExistence type="predicted"/>
<dbReference type="KEGG" id="sth:STH47"/>